<dbReference type="OrthoDB" id="422155at2759"/>
<dbReference type="AlphaFoldDB" id="A0A812NXL9"/>
<dbReference type="EMBL" id="CAJNIZ010012636">
    <property type="protein sequence ID" value="CAE7336147.1"/>
    <property type="molecule type" value="Genomic_DNA"/>
</dbReference>
<sequence>METTPEQQLATVWALSSPIASTAPNLPRQGPQSRQRTPVAQQSKFRKGVGKGAGKAMPYAKRTREQEEEEELWMDSELDEATIRRTLRTLIGAAARHEQQLTSLEADRSYVLFLETGNHGMINMLIQASQAWHQQYEAGTVTTTLRATLWGVLLLEWQARLTKIEQDTQALQTAETANWILRTPLQWVYTEWNAEQKKALPSSKDNLSHEQTKQAVANLLRNTAKDAKCIGSKADVVVMLLTLTIHQHAAEVYRDLDLLANNCAGKVIGLRLRKERVNKTSLAKELEKLQL</sequence>
<accession>A0A812NXL9</accession>
<proteinExistence type="predicted"/>
<name>A0A812NXL9_SYMPI</name>
<evidence type="ECO:0000256" key="1">
    <source>
        <dbReference type="SAM" id="MobiDB-lite"/>
    </source>
</evidence>
<comment type="caution">
    <text evidence="2">The sequence shown here is derived from an EMBL/GenBank/DDBJ whole genome shotgun (WGS) entry which is preliminary data.</text>
</comment>
<keyword evidence="3" id="KW-1185">Reference proteome</keyword>
<organism evidence="2 3">
    <name type="scientific">Symbiodinium pilosum</name>
    <name type="common">Dinoflagellate</name>
    <dbReference type="NCBI Taxonomy" id="2952"/>
    <lineage>
        <taxon>Eukaryota</taxon>
        <taxon>Sar</taxon>
        <taxon>Alveolata</taxon>
        <taxon>Dinophyceae</taxon>
        <taxon>Suessiales</taxon>
        <taxon>Symbiodiniaceae</taxon>
        <taxon>Symbiodinium</taxon>
    </lineage>
</organism>
<evidence type="ECO:0000313" key="2">
    <source>
        <dbReference type="EMBL" id="CAE7336147.1"/>
    </source>
</evidence>
<feature type="compositionally biased region" description="Polar residues" evidence="1">
    <location>
        <begin position="18"/>
        <end position="43"/>
    </location>
</feature>
<evidence type="ECO:0000313" key="3">
    <source>
        <dbReference type="Proteomes" id="UP000649617"/>
    </source>
</evidence>
<feature type="region of interest" description="Disordered" evidence="1">
    <location>
        <begin position="1"/>
        <end position="67"/>
    </location>
</feature>
<dbReference type="Proteomes" id="UP000649617">
    <property type="component" value="Unassembled WGS sequence"/>
</dbReference>
<reference evidence="2" key="1">
    <citation type="submission" date="2021-02" db="EMBL/GenBank/DDBJ databases">
        <authorList>
            <person name="Dougan E. K."/>
            <person name="Rhodes N."/>
            <person name="Thang M."/>
            <person name="Chan C."/>
        </authorList>
    </citation>
    <scope>NUCLEOTIDE SEQUENCE</scope>
</reference>
<gene>
    <name evidence="2" type="primary">pksN</name>
    <name evidence="2" type="ORF">SPIL2461_LOCUS7871</name>
</gene>
<protein>
    <submittedName>
        <fullName evidence="2">PksN protein</fullName>
    </submittedName>
</protein>
<feature type="compositionally biased region" description="Polar residues" evidence="1">
    <location>
        <begin position="1"/>
        <end position="10"/>
    </location>
</feature>